<feature type="compositionally biased region" description="Polar residues" evidence="5">
    <location>
        <begin position="28"/>
        <end position="41"/>
    </location>
</feature>
<dbReference type="Gene3D" id="1.20.120.1110">
    <property type="entry name" value="TAFH/NHR1 domain"/>
    <property type="match status" value="1"/>
</dbReference>
<dbReference type="SUPFAM" id="SSF158553">
    <property type="entry name" value="TAFH domain-like"/>
    <property type="match status" value="1"/>
</dbReference>
<dbReference type="WBParaSite" id="PDA_v2.g3182.t1">
    <property type="protein sequence ID" value="PDA_v2.g3182.t1"/>
    <property type="gene ID" value="PDA_v2.g3182"/>
</dbReference>
<dbReference type="Proteomes" id="UP000887578">
    <property type="component" value="Unplaced"/>
</dbReference>
<dbReference type="GO" id="GO:0006351">
    <property type="term" value="P:DNA-templated transcription"/>
    <property type="evidence" value="ECO:0007669"/>
    <property type="project" value="InterPro"/>
</dbReference>
<sequence>MGDPRPIGVQSLPTPRFRVVPGPDDNRMSSYNRPQRPNIRSNVVDNNNQYVYHQQDNNNFQRPNIPPRMAYQVRQGIPLQRMQQMNINQRMSPSMMMPPPQSQQPQQPQHPRPQMQQQQQTSESEPSEEVKKEKLVRIFRSFCNLCTKANKSNIPTLLNLIERYIRGQIDVTEFLQTTSNYTNFPPQNNLQAFLESNIGLIRGDLESGKLLIENFLPSKIPINEAGSSPQSIHASTASPQSHPGPSPGPRPTSSVPSPMQKLLNEPPNSEPHPRMLVNYSPINQPPASAPSFDPAHRNSISESTTTSSSPNIFSQPLSIGSTIPSQSSSSFQNFHQPAIPEKRIKLDLMESSIAPPQPLAEIKVEQKPAELPLPQSVASTAEIAADVAFKEITNEQGDVEKCIFDRKAFAARLQRKMPECSAFEEQVLTMLTSFGATSS</sequence>
<feature type="region of interest" description="Disordered" evidence="5">
    <location>
        <begin position="223"/>
        <end position="313"/>
    </location>
</feature>
<dbReference type="AlphaFoldDB" id="A0A914QI89"/>
<evidence type="ECO:0000313" key="8">
    <source>
        <dbReference type="WBParaSite" id="PDA_v2.g3182.t1"/>
    </source>
</evidence>
<reference evidence="8" key="1">
    <citation type="submission" date="2022-11" db="UniProtKB">
        <authorList>
            <consortium name="WormBaseParasite"/>
        </authorList>
    </citation>
    <scope>IDENTIFICATION</scope>
</reference>
<proteinExistence type="predicted"/>
<evidence type="ECO:0000313" key="7">
    <source>
        <dbReference type="Proteomes" id="UP000887578"/>
    </source>
</evidence>
<dbReference type="InterPro" id="IPR037249">
    <property type="entry name" value="TAFH/NHR1_dom_sf"/>
</dbReference>
<protein>
    <submittedName>
        <fullName evidence="8">TAFH domain-containing protein</fullName>
    </submittedName>
</protein>
<evidence type="ECO:0000256" key="1">
    <source>
        <dbReference type="ARBA" id="ARBA00004123"/>
    </source>
</evidence>
<feature type="compositionally biased region" description="Low complexity" evidence="5">
    <location>
        <begin position="103"/>
        <end position="124"/>
    </location>
</feature>
<keyword evidence="2" id="KW-0805">Transcription regulation</keyword>
<name>A0A914QI89_9BILA</name>
<keyword evidence="4" id="KW-0539">Nucleus</keyword>
<dbReference type="GO" id="GO:0005634">
    <property type="term" value="C:nucleus"/>
    <property type="evidence" value="ECO:0007669"/>
    <property type="project" value="UniProtKB-SubCell"/>
</dbReference>
<feature type="domain" description="TAFH" evidence="6">
    <location>
        <begin position="127"/>
        <end position="224"/>
    </location>
</feature>
<evidence type="ECO:0000256" key="2">
    <source>
        <dbReference type="ARBA" id="ARBA00023015"/>
    </source>
</evidence>
<comment type="subcellular location">
    <subcellularLocation>
        <location evidence="1">Nucleus</location>
    </subcellularLocation>
</comment>
<feature type="compositionally biased region" description="Low complexity" evidence="5">
    <location>
        <begin position="300"/>
        <end position="309"/>
    </location>
</feature>
<organism evidence="7 8">
    <name type="scientific">Panagrolaimus davidi</name>
    <dbReference type="NCBI Taxonomy" id="227884"/>
    <lineage>
        <taxon>Eukaryota</taxon>
        <taxon>Metazoa</taxon>
        <taxon>Ecdysozoa</taxon>
        <taxon>Nematoda</taxon>
        <taxon>Chromadorea</taxon>
        <taxon>Rhabditida</taxon>
        <taxon>Tylenchina</taxon>
        <taxon>Panagrolaimomorpha</taxon>
        <taxon>Panagrolaimoidea</taxon>
        <taxon>Panagrolaimidae</taxon>
        <taxon>Panagrolaimus</taxon>
    </lineage>
</organism>
<evidence type="ECO:0000259" key="6">
    <source>
        <dbReference type="PROSITE" id="PS51119"/>
    </source>
</evidence>
<evidence type="ECO:0000256" key="5">
    <source>
        <dbReference type="SAM" id="MobiDB-lite"/>
    </source>
</evidence>
<dbReference type="PROSITE" id="PS51119">
    <property type="entry name" value="TAFH"/>
    <property type="match status" value="1"/>
</dbReference>
<feature type="region of interest" description="Disordered" evidence="5">
    <location>
        <begin position="91"/>
        <end position="131"/>
    </location>
</feature>
<evidence type="ECO:0000256" key="4">
    <source>
        <dbReference type="ARBA" id="ARBA00023242"/>
    </source>
</evidence>
<dbReference type="InterPro" id="IPR003894">
    <property type="entry name" value="TAFH_NHR1"/>
</dbReference>
<evidence type="ECO:0000256" key="3">
    <source>
        <dbReference type="ARBA" id="ARBA00023163"/>
    </source>
</evidence>
<keyword evidence="7" id="KW-1185">Reference proteome</keyword>
<feature type="compositionally biased region" description="Polar residues" evidence="5">
    <location>
        <begin position="225"/>
        <end position="237"/>
    </location>
</feature>
<keyword evidence="3" id="KW-0804">Transcription</keyword>
<feature type="region of interest" description="Disordered" evidence="5">
    <location>
        <begin position="20"/>
        <end position="41"/>
    </location>
</feature>
<accession>A0A914QI89</accession>